<dbReference type="OrthoDB" id="103481at2759"/>
<evidence type="ECO:0000256" key="1">
    <source>
        <dbReference type="SAM" id="MobiDB-lite"/>
    </source>
</evidence>
<sequence>MPLSNHAIYAILFQEEAPRHFVCNNCSRTYRSAHGFTCTSLDFGKAPHEGMDRRQQCLFRRKKCFHSETEPMPSASDQRDCTDTKPDVLIDAAVTDHEDYRPPTVVDSAIVCRICAPRSSSSSTGENPSSKKRREGHSKS</sequence>
<name>A0A8T1WCB2_9STRA</name>
<protein>
    <submittedName>
        <fullName evidence="2">Uncharacterized protein</fullName>
    </submittedName>
</protein>
<dbReference type="EMBL" id="JAGDFM010000026">
    <property type="protein sequence ID" value="KAG7390881.1"/>
    <property type="molecule type" value="Genomic_DNA"/>
</dbReference>
<organism evidence="2 3">
    <name type="scientific">Phytophthora pseudosyringae</name>
    <dbReference type="NCBI Taxonomy" id="221518"/>
    <lineage>
        <taxon>Eukaryota</taxon>
        <taxon>Sar</taxon>
        <taxon>Stramenopiles</taxon>
        <taxon>Oomycota</taxon>
        <taxon>Peronosporomycetes</taxon>
        <taxon>Peronosporales</taxon>
        <taxon>Peronosporaceae</taxon>
        <taxon>Phytophthora</taxon>
    </lineage>
</organism>
<feature type="compositionally biased region" description="Basic residues" evidence="1">
    <location>
        <begin position="130"/>
        <end position="140"/>
    </location>
</feature>
<dbReference type="Proteomes" id="UP000694044">
    <property type="component" value="Unassembled WGS sequence"/>
</dbReference>
<feature type="region of interest" description="Disordered" evidence="1">
    <location>
        <begin position="118"/>
        <end position="140"/>
    </location>
</feature>
<comment type="caution">
    <text evidence="2">The sequence shown here is derived from an EMBL/GenBank/DDBJ whole genome shotgun (WGS) entry which is preliminary data.</text>
</comment>
<proteinExistence type="predicted"/>
<evidence type="ECO:0000313" key="2">
    <source>
        <dbReference type="EMBL" id="KAG7390881.1"/>
    </source>
</evidence>
<keyword evidence="3" id="KW-1185">Reference proteome</keyword>
<accession>A0A8T1WCB2</accession>
<evidence type="ECO:0000313" key="3">
    <source>
        <dbReference type="Proteomes" id="UP000694044"/>
    </source>
</evidence>
<feature type="compositionally biased region" description="Low complexity" evidence="1">
    <location>
        <begin position="119"/>
        <end position="128"/>
    </location>
</feature>
<reference evidence="2" key="1">
    <citation type="submission" date="2021-02" db="EMBL/GenBank/DDBJ databases">
        <authorList>
            <person name="Palmer J.M."/>
        </authorList>
    </citation>
    <scope>NUCLEOTIDE SEQUENCE</scope>
    <source>
        <strain evidence="2">SCRP734</strain>
    </source>
</reference>
<gene>
    <name evidence="2" type="ORF">PHYPSEUDO_006365</name>
</gene>
<dbReference type="AlphaFoldDB" id="A0A8T1WCB2"/>